<protein>
    <recommendedName>
        <fullName evidence="11">Membrane insertase YidC/Oxa/ALB C-terminal domain-containing protein</fullName>
    </recommendedName>
</protein>
<dbReference type="OrthoDB" id="2148490at2759"/>
<dbReference type="STRING" id="329046.A0A1Y2C4M0"/>
<feature type="transmembrane region" description="Helical" evidence="10">
    <location>
        <begin position="110"/>
        <end position="132"/>
    </location>
</feature>
<dbReference type="Proteomes" id="UP000193642">
    <property type="component" value="Unassembled WGS sequence"/>
</dbReference>
<comment type="caution">
    <text evidence="12">The sequence shown here is derived from an EMBL/GenBank/DDBJ whole genome shotgun (WGS) entry which is preliminary data.</text>
</comment>
<evidence type="ECO:0000256" key="6">
    <source>
        <dbReference type="ARBA" id="ARBA00022989"/>
    </source>
</evidence>
<comment type="similarity">
    <text evidence="2 9">Belongs to the OXA1/ALB3/YidC family.</text>
</comment>
<dbReference type="GO" id="GO:0032979">
    <property type="term" value="P:protein insertion into mitochondrial inner membrane from matrix"/>
    <property type="evidence" value="ECO:0007669"/>
    <property type="project" value="TreeGrafter"/>
</dbReference>
<dbReference type="PANTHER" id="PTHR12428:SF66">
    <property type="entry name" value="MITOCHONDRIAL INNER MEMBRANE PROTEIN OXA1L"/>
    <property type="match status" value="1"/>
</dbReference>
<dbReference type="AlphaFoldDB" id="A0A1Y2C4M0"/>
<gene>
    <name evidence="12" type="ORF">BCR33DRAFT_661124</name>
</gene>
<keyword evidence="13" id="KW-1185">Reference proteome</keyword>
<evidence type="ECO:0000313" key="12">
    <source>
        <dbReference type="EMBL" id="ORY41982.1"/>
    </source>
</evidence>
<dbReference type="InterPro" id="IPR001708">
    <property type="entry name" value="YidC/ALB3/OXA1/COX18"/>
</dbReference>
<feature type="transmembrane region" description="Helical" evidence="10">
    <location>
        <begin position="200"/>
        <end position="220"/>
    </location>
</feature>
<dbReference type="GO" id="GO:0032977">
    <property type="term" value="F:membrane insertase activity"/>
    <property type="evidence" value="ECO:0007669"/>
    <property type="project" value="InterPro"/>
</dbReference>
<keyword evidence="3 9" id="KW-0812">Transmembrane</keyword>
<proteinExistence type="inferred from homology"/>
<keyword evidence="5" id="KW-0809">Transit peptide</keyword>
<dbReference type="InterPro" id="IPR028055">
    <property type="entry name" value="YidC/Oxa/ALB_C"/>
</dbReference>
<evidence type="ECO:0000256" key="9">
    <source>
        <dbReference type="RuleBase" id="RU003945"/>
    </source>
</evidence>
<name>A0A1Y2C4M0_9FUNG</name>
<comment type="subcellular location">
    <subcellularLocation>
        <location evidence="9">Membrane</location>
        <topology evidence="9">Multi-pass membrane protein</topology>
    </subcellularLocation>
    <subcellularLocation>
        <location evidence="1">Mitochondrion inner membrane</location>
        <topology evidence="1">Multi-pass membrane protein</topology>
    </subcellularLocation>
</comment>
<accession>A0A1Y2C4M0</accession>
<keyword evidence="8 10" id="KW-0472">Membrane</keyword>
<dbReference type="GO" id="GO:0005743">
    <property type="term" value="C:mitochondrial inner membrane"/>
    <property type="evidence" value="ECO:0007669"/>
    <property type="project" value="UniProtKB-SubCell"/>
</dbReference>
<dbReference type="Pfam" id="PF02096">
    <property type="entry name" value="60KD_IMP"/>
    <property type="match status" value="1"/>
</dbReference>
<evidence type="ECO:0000256" key="5">
    <source>
        <dbReference type="ARBA" id="ARBA00022946"/>
    </source>
</evidence>
<keyword evidence="7" id="KW-0496">Mitochondrion</keyword>
<dbReference type="PANTHER" id="PTHR12428">
    <property type="entry name" value="OXA1"/>
    <property type="match status" value="1"/>
</dbReference>
<evidence type="ECO:0000313" key="13">
    <source>
        <dbReference type="Proteomes" id="UP000193642"/>
    </source>
</evidence>
<dbReference type="CDD" id="cd20069">
    <property type="entry name" value="5TM_Oxa1-like"/>
    <property type="match status" value="1"/>
</dbReference>
<evidence type="ECO:0000256" key="10">
    <source>
        <dbReference type="SAM" id="Phobius"/>
    </source>
</evidence>
<sequence length="299" mass="32295">MIAITKVGDLETLGLGGWGPVGIVQQILEGIYLTSGMPWWATIAATTVLFRVALFPFVIKSQRAAAQLGNLKPLILPIQEEMKAAQAIKNKEKQMAAFTKLQAIYKEANVNPLAGLWGLAQVPVFMSMFFGLKGMAELPVPGFSTGGALWFSDLSAMDPTYILPITAAGTMLVVMEYSMEAQASANAAQSQMIKSVMRPLLFFSIFFTGAMPAAVFAYWVTSNFLTLGQFFLLRDQRVKDYLGIPAIKGDASGPAKALSTGIARDGMLAVRPMNFGEAWGLAKDEAQRRKAVVDAAVKK</sequence>
<evidence type="ECO:0000256" key="8">
    <source>
        <dbReference type="ARBA" id="ARBA00023136"/>
    </source>
</evidence>
<keyword evidence="4" id="KW-0999">Mitochondrion inner membrane</keyword>
<dbReference type="NCBIfam" id="TIGR03592">
    <property type="entry name" value="yidC_oxa1_cterm"/>
    <property type="match status" value="1"/>
</dbReference>
<evidence type="ECO:0000256" key="4">
    <source>
        <dbReference type="ARBA" id="ARBA00022792"/>
    </source>
</evidence>
<organism evidence="12 13">
    <name type="scientific">Rhizoclosmatium globosum</name>
    <dbReference type="NCBI Taxonomy" id="329046"/>
    <lineage>
        <taxon>Eukaryota</taxon>
        <taxon>Fungi</taxon>
        <taxon>Fungi incertae sedis</taxon>
        <taxon>Chytridiomycota</taxon>
        <taxon>Chytridiomycota incertae sedis</taxon>
        <taxon>Chytridiomycetes</taxon>
        <taxon>Chytridiales</taxon>
        <taxon>Chytriomycetaceae</taxon>
        <taxon>Rhizoclosmatium</taxon>
    </lineage>
</organism>
<evidence type="ECO:0000256" key="7">
    <source>
        <dbReference type="ARBA" id="ARBA00023128"/>
    </source>
</evidence>
<evidence type="ECO:0000256" key="1">
    <source>
        <dbReference type="ARBA" id="ARBA00004448"/>
    </source>
</evidence>
<evidence type="ECO:0000259" key="11">
    <source>
        <dbReference type="Pfam" id="PF02096"/>
    </source>
</evidence>
<evidence type="ECO:0000256" key="3">
    <source>
        <dbReference type="ARBA" id="ARBA00022692"/>
    </source>
</evidence>
<feature type="transmembrane region" description="Helical" evidence="10">
    <location>
        <begin position="161"/>
        <end position="179"/>
    </location>
</feature>
<feature type="transmembrane region" description="Helical" evidence="10">
    <location>
        <begin position="39"/>
        <end position="59"/>
    </location>
</feature>
<dbReference type="EMBL" id="MCGO01000030">
    <property type="protein sequence ID" value="ORY41982.1"/>
    <property type="molecule type" value="Genomic_DNA"/>
</dbReference>
<feature type="domain" description="Membrane insertase YidC/Oxa/ALB C-terminal" evidence="11">
    <location>
        <begin position="39"/>
        <end position="233"/>
    </location>
</feature>
<evidence type="ECO:0000256" key="2">
    <source>
        <dbReference type="ARBA" id="ARBA00009877"/>
    </source>
</evidence>
<keyword evidence="6 10" id="KW-1133">Transmembrane helix</keyword>
<reference evidence="12 13" key="1">
    <citation type="submission" date="2016-07" db="EMBL/GenBank/DDBJ databases">
        <title>Pervasive Adenine N6-methylation of Active Genes in Fungi.</title>
        <authorList>
            <consortium name="DOE Joint Genome Institute"/>
            <person name="Mondo S.J."/>
            <person name="Dannebaum R.O."/>
            <person name="Kuo R.C."/>
            <person name="Labutti K."/>
            <person name="Haridas S."/>
            <person name="Kuo A."/>
            <person name="Salamov A."/>
            <person name="Ahrendt S.R."/>
            <person name="Lipzen A."/>
            <person name="Sullivan W."/>
            <person name="Andreopoulos W.B."/>
            <person name="Clum A."/>
            <person name="Lindquist E."/>
            <person name="Daum C."/>
            <person name="Ramamoorthy G.K."/>
            <person name="Gryganskyi A."/>
            <person name="Culley D."/>
            <person name="Magnuson J.K."/>
            <person name="James T.Y."/>
            <person name="O'Malley M.A."/>
            <person name="Stajich J.E."/>
            <person name="Spatafora J.W."/>
            <person name="Visel A."/>
            <person name="Grigoriev I.V."/>
        </authorList>
    </citation>
    <scope>NUCLEOTIDE SEQUENCE [LARGE SCALE GENOMIC DNA]</scope>
    <source>
        <strain evidence="12 13">JEL800</strain>
    </source>
</reference>